<evidence type="ECO:0000313" key="5">
    <source>
        <dbReference type="Proteomes" id="UP000001876"/>
    </source>
</evidence>
<feature type="region of interest" description="Disordered" evidence="2">
    <location>
        <begin position="36"/>
        <end position="108"/>
    </location>
</feature>
<dbReference type="AlphaFoldDB" id="C1MMW1"/>
<dbReference type="InterPro" id="IPR005123">
    <property type="entry name" value="Oxoglu/Fe-dep_dioxygenase_dom"/>
</dbReference>
<feature type="domain" description="Fe2OG dioxygenase" evidence="3">
    <location>
        <begin position="199"/>
        <end position="311"/>
    </location>
</feature>
<evidence type="ECO:0000259" key="3">
    <source>
        <dbReference type="PROSITE" id="PS51471"/>
    </source>
</evidence>
<keyword evidence="5" id="KW-1185">Reference proteome</keyword>
<dbReference type="InterPro" id="IPR027450">
    <property type="entry name" value="AlkB-like"/>
</dbReference>
<dbReference type="SUPFAM" id="SSF51197">
    <property type="entry name" value="Clavaminate synthase-like"/>
    <property type="match status" value="1"/>
</dbReference>
<dbReference type="EMBL" id="GG663737">
    <property type="protein sequence ID" value="EEH59119.1"/>
    <property type="molecule type" value="Genomic_DNA"/>
</dbReference>
<dbReference type="Pfam" id="PF13532">
    <property type="entry name" value="2OG-FeII_Oxy_2"/>
    <property type="match status" value="1"/>
</dbReference>
<dbReference type="GeneID" id="9682437"/>
<dbReference type="Gene3D" id="2.60.120.590">
    <property type="entry name" value="Alpha-ketoglutarate-dependent dioxygenase AlkB-like"/>
    <property type="match status" value="1"/>
</dbReference>
<evidence type="ECO:0000313" key="4">
    <source>
        <dbReference type="EMBL" id="EEH59119.1"/>
    </source>
</evidence>
<gene>
    <name evidence="4" type="ORF">MICPUCDRAFT_56679</name>
</gene>
<dbReference type="OrthoDB" id="545910at2759"/>
<name>C1MMW1_MICPC</name>
<dbReference type="RefSeq" id="XP_003057474.1">
    <property type="nucleotide sequence ID" value="XM_003057428.1"/>
</dbReference>
<dbReference type="InterPro" id="IPR037151">
    <property type="entry name" value="AlkB-like_sf"/>
</dbReference>
<protein>
    <submittedName>
        <fullName evidence="4">Predicted protein</fullName>
    </submittedName>
</protein>
<sequence>MASPSASWLLAPIRAPRALPPLPGAMEDALTRAGTCGMKAATATRGPASAPNAGESPDRKRKSSASAPGATTNPFTLAKRASSTPSNVTKPANAPLPAGDYAVEPSSHPGSVVRYEPRAFPCAPDDYAEIWAFSDRVARTRNPLNANTFIKRKQATFGARYKFGAQVSARVEEPPEAWPRLVSACVDDALGRVRDAKRDAFAAGVAAHVNWYPDASAGMGRHADAEEDLIPDAPIFSYSFASGGDASPPRLFDLYRGRGAKKPFATVPLSHGDVLTMDGTTQRTHEHGVRASASKEGMRHSRVNITVRAFKPGSDAMR</sequence>
<accession>C1MMW1</accession>
<feature type="compositionally biased region" description="Polar residues" evidence="2">
    <location>
        <begin position="64"/>
        <end position="90"/>
    </location>
</feature>
<comment type="similarity">
    <text evidence="1">Belongs to the alkB family.</text>
</comment>
<feature type="region of interest" description="Disordered" evidence="2">
    <location>
        <begin position="1"/>
        <end position="23"/>
    </location>
</feature>
<dbReference type="PROSITE" id="PS51471">
    <property type="entry name" value="FE2OG_OXY"/>
    <property type="match status" value="1"/>
</dbReference>
<evidence type="ECO:0000256" key="1">
    <source>
        <dbReference type="ARBA" id="ARBA00007879"/>
    </source>
</evidence>
<dbReference type="OMA" id="AAHVNWY"/>
<organism evidence="5">
    <name type="scientific">Micromonas pusilla (strain CCMP1545)</name>
    <name type="common">Picoplanktonic green alga</name>
    <dbReference type="NCBI Taxonomy" id="564608"/>
    <lineage>
        <taxon>Eukaryota</taxon>
        <taxon>Viridiplantae</taxon>
        <taxon>Chlorophyta</taxon>
        <taxon>Mamiellophyceae</taxon>
        <taxon>Mamiellales</taxon>
        <taxon>Mamiellaceae</taxon>
        <taxon>Micromonas</taxon>
    </lineage>
</organism>
<proteinExistence type="inferred from homology"/>
<evidence type="ECO:0000256" key="2">
    <source>
        <dbReference type="SAM" id="MobiDB-lite"/>
    </source>
</evidence>
<reference evidence="4 5" key="1">
    <citation type="journal article" date="2009" name="Science">
        <title>Green evolution and dynamic adaptations revealed by genomes of the marine picoeukaryotes Micromonas.</title>
        <authorList>
            <person name="Worden A.Z."/>
            <person name="Lee J.H."/>
            <person name="Mock T."/>
            <person name="Rouze P."/>
            <person name="Simmons M.P."/>
            <person name="Aerts A.L."/>
            <person name="Allen A.E."/>
            <person name="Cuvelier M.L."/>
            <person name="Derelle E."/>
            <person name="Everett M.V."/>
            <person name="Foulon E."/>
            <person name="Grimwood J."/>
            <person name="Gundlach H."/>
            <person name="Henrissat B."/>
            <person name="Napoli C."/>
            <person name="McDonald S.M."/>
            <person name="Parker M.S."/>
            <person name="Rombauts S."/>
            <person name="Salamov A."/>
            <person name="Von Dassow P."/>
            <person name="Badger J.H."/>
            <person name="Coutinho P.M."/>
            <person name="Demir E."/>
            <person name="Dubchak I."/>
            <person name="Gentemann C."/>
            <person name="Eikrem W."/>
            <person name="Gready J.E."/>
            <person name="John U."/>
            <person name="Lanier W."/>
            <person name="Lindquist E.A."/>
            <person name="Lucas S."/>
            <person name="Mayer K.F."/>
            <person name="Moreau H."/>
            <person name="Not F."/>
            <person name="Otillar R."/>
            <person name="Panaud O."/>
            <person name="Pangilinan J."/>
            <person name="Paulsen I."/>
            <person name="Piegu B."/>
            <person name="Poliakov A."/>
            <person name="Robbens S."/>
            <person name="Schmutz J."/>
            <person name="Toulza E."/>
            <person name="Wyss T."/>
            <person name="Zelensky A."/>
            <person name="Zhou K."/>
            <person name="Armbrust E.V."/>
            <person name="Bhattacharya D."/>
            <person name="Goodenough U.W."/>
            <person name="Van de Peer Y."/>
            <person name="Grigoriev I.V."/>
        </authorList>
    </citation>
    <scope>NUCLEOTIDE SEQUENCE [LARGE SCALE GENOMIC DNA]</scope>
    <source>
        <strain evidence="4 5">CCMP1545</strain>
    </source>
</reference>
<dbReference type="Proteomes" id="UP000001876">
    <property type="component" value="Unassembled WGS sequence"/>
</dbReference>
<dbReference type="KEGG" id="mpp:MICPUCDRAFT_56679"/>